<dbReference type="InterPro" id="IPR006108">
    <property type="entry name" value="3HC_DH_C"/>
</dbReference>
<proteinExistence type="inferred from homology"/>
<evidence type="ECO:0000256" key="10">
    <source>
        <dbReference type="PIRSR" id="PIRSR000105-1"/>
    </source>
</evidence>
<dbReference type="InterPro" id="IPR013328">
    <property type="entry name" value="6PGD_dom2"/>
</dbReference>
<dbReference type="Pfam" id="PF02737">
    <property type="entry name" value="3HCDH_N"/>
    <property type="match status" value="1"/>
</dbReference>
<comment type="subcellular location">
    <subcellularLocation>
        <location evidence="1">Cytoplasm</location>
    </subcellularLocation>
</comment>
<dbReference type="GO" id="GO:0005737">
    <property type="term" value="C:cytoplasm"/>
    <property type="evidence" value="ECO:0007669"/>
    <property type="project" value="UniProtKB-SubCell"/>
</dbReference>
<reference evidence="13 14" key="1">
    <citation type="submission" date="2020-04" db="EMBL/GenBank/DDBJ databases">
        <title>Description of novel Gluconacetobacter.</title>
        <authorList>
            <person name="Sombolestani A."/>
        </authorList>
    </citation>
    <scope>NUCLEOTIDE SEQUENCE [LARGE SCALE GENOMIC DNA]</scope>
    <source>
        <strain evidence="13 14">LMG 21311</strain>
    </source>
</reference>
<evidence type="ECO:0000256" key="1">
    <source>
        <dbReference type="ARBA" id="ARBA00004496"/>
    </source>
</evidence>
<sequence length="334" mass="36224">MASEHRVAVLGAGRMGRGIALSLSYAGHPVVVVDLMPREAAASRGLEAEMRAEIERDLAFLSDVGVLEDGGGEVVQASIRFADAARAADAVADATIVFECVPETIEAKRPCYEWVSRHAPADCIVASTTSTIDAQTLAALVTRPERFLNAHWLNPAHLIPLVELSPSVATSSDTIHRMKQFLSACGKVPIVCASSPGYIVPRIQALAMNEAARLVEEGVASAEDVDMAVRVGFGLRFAVLGLLEFIDWGGCDILHHASFFLSAKVDAARFAAPKLISDHMEQGRRGLRDGAGFYEYEGVDLGEYRRKRMHDFIHLLQARQLMPVRGGNTRPDHQ</sequence>
<dbReference type="SUPFAM" id="SSF48179">
    <property type="entry name" value="6-phosphogluconate dehydrogenase C-terminal domain-like"/>
    <property type="match status" value="1"/>
</dbReference>
<dbReference type="RefSeq" id="WP_183120782.1">
    <property type="nucleotide sequence ID" value="NZ_JABEQF010000019.1"/>
</dbReference>
<comment type="similarity">
    <text evidence="2">Belongs to the 3-hydroxyacyl-CoA dehydrogenase family.</text>
</comment>
<evidence type="ECO:0000256" key="9">
    <source>
        <dbReference type="ARBA" id="ARBA00042709"/>
    </source>
</evidence>
<evidence type="ECO:0000256" key="6">
    <source>
        <dbReference type="ARBA" id="ARBA00023002"/>
    </source>
</evidence>
<evidence type="ECO:0000256" key="2">
    <source>
        <dbReference type="ARBA" id="ARBA00009463"/>
    </source>
</evidence>
<dbReference type="PANTHER" id="PTHR48075">
    <property type="entry name" value="3-HYDROXYACYL-COA DEHYDROGENASE FAMILY PROTEIN"/>
    <property type="match status" value="1"/>
</dbReference>
<dbReference type="GO" id="GO:0070403">
    <property type="term" value="F:NAD+ binding"/>
    <property type="evidence" value="ECO:0007669"/>
    <property type="project" value="InterPro"/>
</dbReference>
<dbReference type="Gene3D" id="3.40.50.720">
    <property type="entry name" value="NAD(P)-binding Rossmann-like Domain"/>
    <property type="match status" value="1"/>
</dbReference>
<accession>A0A7W4PFC8</accession>
<keyword evidence="5" id="KW-0597">Phosphoprotein</keyword>
<feature type="domain" description="3-hydroxyacyl-CoA dehydrogenase C-terminal" evidence="11">
    <location>
        <begin position="197"/>
        <end position="296"/>
    </location>
</feature>
<comment type="caution">
    <text evidence="13">The sequence shown here is derived from an EMBL/GenBank/DDBJ whole genome shotgun (WGS) entry which is preliminary data.</text>
</comment>
<dbReference type="InterPro" id="IPR006176">
    <property type="entry name" value="3-OHacyl-CoA_DH_NAD-bd"/>
</dbReference>
<dbReference type="EC" id="1.1.1.45" evidence="8"/>
<evidence type="ECO:0000256" key="4">
    <source>
        <dbReference type="ARBA" id="ARBA00022490"/>
    </source>
</evidence>
<dbReference type="InterPro" id="IPR008927">
    <property type="entry name" value="6-PGluconate_DH-like_C_sf"/>
</dbReference>
<evidence type="ECO:0000259" key="12">
    <source>
        <dbReference type="Pfam" id="PF02737"/>
    </source>
</evidence>
<dbReference type="NCBIfam" id="NF006125">
    <property type="entry name" value="PRK08269.1"/>
    <property type="match status" value="1"/>
</dbReference>
<evidence type="ECO:0000256" key="5">
    <source>
        <dbReference type="ARBA" id="ARBA00022553"/>
    </source>
</evidence>
<feature type="domain" description="3-hydroxyacyl-CoA dehydrogenase NAD binding" evidence="12">
    <location>
        <begin position="7"/>
        <end position="193"/>
    </location>
</feature>
<dbReference type="InterPro" id="IPR036291">
    <property type="entry name" value="NAD(P)-bd_dom_sf"/>
</dbReference>
<evidence type="ECO:0000256" key="8">
    <source>
        <dbReference type="ARBA" id="ARBA00038962"/>
    </source>
</evidence>
<evidence type="ECO:0000256" key="7">
    <source>
        <dbReference type="ARBA" id="ARBA00023027"/>
    </source>
</evidence>
<organism evidence="13 14">
    <name type="scientific">Gluconacetobacter azotocaptans</name>
    <dbReference type="NCBI Taxonomy" id="142834"/>
    <lineage>
        <taxon>Bacteria</taxon>
        <taxon>Pseudomonadati</taxon>
        <taxon>Pseudomonadota</taxon>
        <taxon>Alphaproteobacteria</taxon>
        <taxon>Acetobacterales</taxon>
        <taxon>Acetobacteraceae</taxon>
        <taxon>Gluconacetobacter</taxon>
    </lineage>
</organism>
<dbReference type="Proteomes" id="UP000555756">
    <property type="component" value="Unassembled WGS sequence"/>
</dbReference>
<feature type="site" description="Important for catalytic activity" evidence="10">
    <location>
        <position position="151"/>
    </location>
</feature>
<keyword evidence="7" id="KW-0520">NAD</keyword>
<dbReference type="PIRSF" id="PIRSF000105">
    <property type="entry name" value="HCDH"/>
    <property type="match status" value="1"/>
</dbReference>
<dbReference type="AlphaFoldDB" id="A0A7W4PFC8"/>
<dbReference type="EMBL" id="JABEQF010000019">
    <property type="protein sequence ID" value="MBB2191668.1"/>
    <property type="molecule type" value="Genomic_DNA"/>
</dbReference>
<evidence type="ECO:0000313" key="14">
    <source>
        <dbReference type="Proteomes" id="UP000555756"/>
    </source>
</evidence>
<dbReference type="SUPFAM" id="SSF51735">
    <property type="entry name" value="NAD(P)-binding Rossmann-fold domains"/>
    <property type="match status" value="1"/>
</dbReference>
<keyword evidence="6 13" id="KW-0560">Oxidoreductase</keyword>
<keyword evidence="14" id="KW-1185">Reference proteome</keyword>
<evidence type="ECO:0000313" key="13">
    <source>
        <dbReference type="EMBL" id="MBB2191668.1"/>
    </source>
</evidence>
<name>A0A7W4PFC8_9PROT</name>
<dbReference type="Gene3D" id="1.10.1040.10">
    <property type="entry name" value="N-(1-d-carboxylethyl)-l-norvaline Dehydrogenase, domain 2"/>
    <property type="match status" value="1"/>
</dbReference>
<dbReference type="Pfam" id="PF00725">
    <property type="entry name" value="3HCDH"/>
    <property type="match status" value="1"/>
</dbReference>
<keyword evidence="4" id="KW-0963">Cytoplasm</keyword>
<protein>
    <recommendedName>
        <fullName evidence="9">L-gulonate 3-dehydrogenase</fullName>
        <ecNumber evidence="8">1.1.1.45</ecNumber>
    </recommendedName>
    <alternativeName>
        <fullName evidence="9">L-gulonate 3-dehydrogenase</fullName>
    </alternativeName>
</protein>
<dbReference type="GO" id="GO:0006631">
    <property type="term" value="P:fatty acid metabolic process"/>
    <property type="evidence" value="ECO:0007669"/>
    <property type="project" value="InterPro"/>
</dbReference>
<dbReference type="PANTHER" id="PTHR48075:SF1">
    <property type="entry name" value="LAMBDA-CRYSTALLIN HOMOLOG"/>
    <property type="match status" value="1"/>
</dbReference>
<comment type="subunit">
    <text evidence="3">Homodimer.</text>
</comment>
<evidence type="ECO:0000259" key="11">
    <source>
        <dbReference type="Pfam" id="PF00725"/>
    </source>
</evidence>
<dbReference type="InterPro" id="IPR022694">
    <property type="entry name" value="3-OHacyl-CoA_DH"/>
</dbReference>
<evidence type="ECO:0000256" key="3">
    <source>
        <dbReference type="ARBA" id="ARBA00011738"/>
    </source>
</evidence>
<dbReference type="GO" id="GO:0050104">
    <property type="term" value="F:L-gulonate 3-dehydrogenase activity"/>
    <property type="evidence" value="ECO:0007669"/>
    <property type="project" value="UniProtKB-EC"/>
</dbReference>
<gene>
    <name evidence="13" type="ORF">HLH34_17170</name>
</gene>